<dbReference type="AlphaFoldDB" id="A0A1H7XGS7"/>
<name>A0A1H7XGS7_9PAST</name>
<evidence type="ECO:0000313" key="1">
    <source>
        <dbReference type="EMBL" id="SEM32397.1"/>
    </source>
</evidence>
<sequence length="290" mass="32570">MKLSKHLDNAMNYSKLSSKSNRLSLEYLAYSMTVLADCTKKQVEQENQKDYIINVVAKSTTEPENSNNLTVANSSTPFNRAFFVRSIRTPKENNRLNLAVSFLSMVACNGKGSPFATFHGFVVSQPVTRYRPSLRTKAVTSNNLIVELLAMIYLLLCVNRTKPTFNTEVVRIQAPNEDEARYQLTADYQLLAVCGRINSHKAQNLVAQIEPLKAQHSPMVEVRQKPKMDFVKTGQIMPILETQQNNQRLINLVGIDNKGISSDLPLNTITLKNQPSMIDNVFQLQGGIYA</sequence>
<protein>
    <submittedName>
        <fullName evidence="1">Ash protein family protein</fullName>
    </submittedName>
</protein>
<gene>
    <name evidence="1" type="ORF">SAMN05444853_11253</name>
</gene>
<dbReference type="EMBL" id="FOBN01000012">
    <property type="protein sequence ID" value="SEM32397.1"/>
    <property type="molecule type" value="Genomic_DNA"/>
</dbReference>
<dbReference type="Pfam" id="PF10554">
    <property type="entry name" value="Phage_ASH"/>
    <property type="match status" value="1"/>
</dbReference>
<dbReference type="STRING" id="97481.SAMN05444853_11253"/>
<reference evidence="2" key="1">
    <citation type="submission" date="2016-10" db="EMBL/GenBank/DDBJ databases">
        <authorList>
            <person name="Varghese N."/>
            <person name="Submissions S."/>
        </authorList>
    </citation>
    <scope>NUCLEOTIDE SEQUENCE [LARGE SCALE GENOMIC DNA]</scope>
    <source>
        <strain evidence="2">DSM 24204</strain>
    </source>
</reference>
<dbReference type="GeneID" id="83544063"/>
<dbReference type="RefSeq" id="WP_176673450.1">
    <property type="nucleotide sequence ID" value="NZ_CP016180.1"/>
</dbReference>
<proteinExistence type="predicted"/>
<organism evidence="1 2">
    <name type="scientific">Phocoenobacter skyensis</name>
    <dbReference type="NCBI Taxonomy" id="97481"/>
    <lineage>
        <taxon>Bacteria</taxon>
        <taxon>Pseudomonadati</taxon>
        <taxon>Pseudomonadota</taxon>
        <taxon>Gammaproteobacteria</taxon>
        <taxon>Pasteurellales</taxon>
        <taxon>Pasteurellaceae</taxon>
        <taxon>Phocoenobacter</taxon>
    </lineage>
</organism>
<evidence type="ECO:0000313" key="2">
    <source>
        <dbReference type="Proteomes" id="UP000198883"/>
    </source>
</evidence>
<dbReference type="Proteomes" id="UP000198883">
    <property type="component" value="Unassembled WGS sequence"/>
</dbReference>
<dbReference type="NCBIfam" id="NF033153">
    <property type="entry name" value="phage_ICD_like"/>
    <property type="match status" value="1"/>
</dbReference>
<accession>A0A1H7XGS7</accession>
<dbReference type="InterPro" id="IPR018880">
    <property type="entry name" value="Phage_P4_Ash"/>
</dbReference>